<protein>
    <submittedName>
        <fullName evidence="7">NNMT/PNMT/TEMT family protein</fullName>
    </submittedName>
</protein>
<dbReference type="PANTHER" id="PTHR10867">
    <property type="entry name" value="NNMT/PNMT/TEMT FAMILY MEMBER"/>
    <property type="match status" value="1"/>
</dbReference>
<evidence type="ECO:0000313" key="5">
    <source>
        <dbReference type="EMBL" id="VDN06316.1"/>
    </source>
</evidence>
<dbReference type="EMBL" id="UYYF01004675">
    <property type="protein sequence ID" value="VDN06316.1"/>
    <property type="molecule type" value="Genomic_DNA"/>
</dbReference>
<dbReference type="GO" id="GO:0008170">
    <property type="term" value="F:N-methyltransferase activity"/>
    <property type="evidence" value="ECO:0007669"/>
    <property type="project" value="TreeGrafter"/>
</dbReference>
<dbReference type="STRING" id="103827.A0A0N5D6S7"/>
<keyword evidence="6" id="KW-1185">Reference proteome</keyword>
<dbReference type="OrthoDB" id="10050085at2759"/>
<evidence type="ECO:0000256" key="4">
    <source>
        <dbReference type="ARBA" id="ARBA00022691"/>
    </source>
</evidence>
<gene>
    <name evidence="5" type="ORF">TCLT_LOCUS8736</name>
</gene>
<dbReference type="PANTHER" id="PTHR10867:SF17">
    <property type="entry name" value="NICOTINAMIDE N-METHYLTRANSFERASE"/>
    <property type="match status" value="1"/>
</dbReference>
<dbReference type="SUPFAM" id="SSF53335">
    <property type="entry name" value="S-adenosyl-L-methionine-dependent methyltransferases"/>
    <property type="match status" value="1"/>
</dbReference>
<dbReference type="PROSITE" id="PS51681">
    <property type="entry name" value="SAM_MT_NNMT_PNMT_TEMT"/>
    <property type="match status" value="1"/>
</dbReference>
<evidence type="ECO:0000256" key="3">
    <source>
        <dbReference type="ARBA" id="ARBA00022679"/>
    </source>
</evidence>
<dbReference type="InterPro" id="IPR000940">
    <property type="entry name" value="NNMT_TEMT_trans"/>
</dbReference>
<dbReference type="Gene3D" id="3.40.50.150">
    <property type="entry name" value="Vaccinia Virus protein VP39"/>
    <property type="match status" value="1"/>
</dbReference>
<comment type="similarity">
    <text evidence="1">Belongs to the class I-like SAM-binding methyltransferase superfamily. NNMT/PNMT/TEMT family.</text>
</comment>
<dbReference type="Pfam" id="PF01234">
    <property type="entry name" value="NNMT_PNMT_TEMT"/>
    <property type="match status" value="1"/>
</dbReference>
<dbReference type="WBParaSite" id="TCLT_0000874701-mRNA-1">
    <property type="protein sequence ID" value="TCLT_0000874701-mRNA-1"/>
    <property type="gene ID" value="TCLT_0000874701"/>
</dbReference>
<dbReference type="OMA" id="CLEYSCE"/>
<evidence type="ECO:0000313" key="6">
    <source>
        <dbReference type="Proteomes" id="UP000276776"/>
    </source>
</evidence>
<evidence type="ECO:0000313" key="7">
    <source>
        <dbReference type="WBParaSite" id="TCLT_0000874701-mRNA-1"/>
    </source>
</evidence>
<reference evidence="7" key="1">
    <citation type="submission" date="2017-02" db="UniProtKB">
        <authorList>
            <consortium name="WormBaseParasite"/>
        </authorList>
    </citation>
    <scope>IDENTIFICATION</scope>
</reference>
<reference evidence="5 6" key="2">
    <citation type="submission" date="2018-11" db="EMBL/GenBank/DDBJ databases">
        <authorList>
            <consortium name="Pathogen Informatics"/>
        </authorList>
    </citation>
    <scope>NUCLEOTIDE SEQUENCE [LARGE SCALE GENOMIC DNA]</scope>
</reference>
<sequence length="283" mass="32935">MLPISDSAQNSLNNVIKSTNHACKKTLKVYSASEHALHFDANEYLQAFYYNPREDAAMRTVLFFLPGIIYWIPEKIRTVLDLGAGPTVHVPITFRKHAEHIYSADYAQVNCDVLKNWAKNKSTFEWNQVCELIACVEDSDDSPADMQDCARNKFRAIFRIDLLQESCIKYIHYNHSEGHNIPQQFHVVVSLFCFEYSSENVEDYSRAVRNAVKLIEPNGFLIQGGVLRENDYYFGDQKYRCHYLTKEQIIESLKENNMTTEKGQNYKWFEVDDVFLLITKKKD</sequence>
<organism evidence="7">
    <name type="scientific">Thelazia callipaeda</name>
    <name type="common">Oriental eyeworm</name>
    <name type="synonym">Parasitic nematode</name>
    <dbReference type="NCBI Taxonomy" id="103827"/>
    <lineage>
        <taxon>Eukaryota</taxon>
        <taxon>Metazoa</taxon>
        <taxon>Ecdysozoa</taxon>
        <taxon>Nematoda</taxon>
        <taxon>Chromadorea</taxon>
        <taxon>Rhabditida</taxon>
        <taxon>Spirurina</taxon>
        <taxon>Spiruromorpha</taxon>
        <taxon>Thelazioidea</taxon>
        <taxon>Thelaziidae</taxon>
        <taxon>Thelazia</taxon>
    </lineage>
</organism>
<dbReference type="GO" id="GO:0032259">
    <property type="term" value="P:methylation"/>
    <property type="evidence" value="ECO:0007669"/>
    <property type="project" value="UniProtKB-KW"/>
</dbReference>
<keyword evidence="4" id="KW-0949">S-adenosyl-L-methionine</keyword>
<keyword evidence="2" id="KW-0489">Methyltransferase</keyword>
<dbReference type="AlphaFoldDB" id="A0A0N5D6S7"/>
<dbReference type="Proteomes" id="UP000276776">
    <property type="component" value="Unassembled WGS sequence"/>
</dbReference>
<evidence type="ECO:0000256" key="2">
    <source>
        <dbReference type="ARBA" id="ARBA00022603"/>
    </source>
</evidence>
<evidence type="ECO:0000256" key="1">
    <source>
        <dbReference type="ARBA" id="ARBA00007996"/>
    </source>
</evidence>
<name>A0A0N5D6S7_THECL</name>
<keyword evidence="3" id="KW-0808">Transferase</keyword>
<dbReference type="GO" id="GO:0005829">
    <property type="term" value="C:cytosol"/>
    <property type="evidence" value="ECO:0007669"/>
    <property type="project" value="TreeGrafter"/>
</dbReference>
<dbReference type="InterPro" id="IPR029063">
    <property type="entry name" value="SAM-dependent_MTases_sf"/>
</dbReference>
<accession>A0A0N5D6S7</accession>
<proteinExistence type="inferred from homology"/>